<organism evidence="1">
    <name type="scientific">hydrothermal vent metagenome</name>
    <dbReference type="NCBI Taxonomy" id="652676"/>
    <lineage>
        <taxon>unclassified sequences</taxon>
        <taxon>metagenomes</taxon>
        <taxon>ecological metagenomes</taxon>
    </lineage>
</organism>
<sequence length="879" mass="95301">MKQAIYLLIKLFVKKNNHLKPAALATLLMMLTACGGGGNGDGNGTSESNSVESSPDFIAKAEAVNFSRIRLYKGHINEDEIEQLSREPLAELDTSNLSSGDLITIHVEFEITGEIENYSLGAQLVPESIFSLFNPGDTIGDIVSDKADEQQGEGLIELGGAFIDEIKPGILHGVIFAKLPILTQDSVYKIAVNPVLQFLSSGKEINTSDLEIVPVLIDDRELTISKLDEVSVKIINTPDLTIKNDFTQLEIGGNFDENGYSVDPVFQTSVEVDLTTLGESEEIVLSLSWTNQGGTSFPLGLLSSDAEGNEIISEKARFKIEQTGVTSVVIPVVAYAPIKAKTALLKQATDIKDVADEEVPTAEFGLDVFYVEGGNDVSAGTTYSLFLPLVRQPNQLQVLAAVDVINYTVLRARKINGVCLGFIPDIDTGLLSVGSDFFIKASTCPENPNAGFLWRYDSPTKQLISKIKDTDGDSYCITAIKSFIIGALKDGGNSAFGDVKLRKCAPPTFISFPPTTQQFEFIGDEISGRTIMLSNGSYLDVDEGSQNVSVQINNAQFASNFFTNPGVQIDNDGRVFYVGKFYNNSWGNANLAQASLNYGGESYMDYMPVIGATTQGNATLSASLFGANANLLDTRFILKKYLSKKTSTFGKNYPDVKVGNGAVFKIDVTGFAALQLGNDIEEKTITETFDPLSITGDVFDNLVSIEDLEKDLFDNKLEETFLDKTFTIGVIPVNIKGGIEGNVKVAVELSTPNIGFDLGVKQTLDLSGFLSAEVTIYLATVGLEGKIEAVDQSLDFSANSGFNSTSLTTISFDIGSSLDAELKLLKGKVTAFLEYPKFCWCKKGVKKVKKEKVLYSSPYLFQDKWQVYSASKSAIVIDF</sequence>
<gene>
    <name evidence="1" type="ORF">MNBD_GAMMA06-236</name>
</gene>
<evidence type="ECO:0000313" key="1">
    <source>
        <dbReference type="EMBL" id="VAW53593.1"/>
    </source>
</evidence>
<dbReference type="AlphaFoldDB" id="A0A3B0WML2"/>
<name>A0A3B0WML2_9ZZZZ</name>
<protein>
    <submittedName>
        <fullName evidence="1">Uncharacterized protein</fullName>
    </submittedName>
</protein>
<dbReference type="PROSITE" id="PS51257">
    <property type="entry name" value="PROKAR_LIPOPROTEIN"/>
    <property type="match status" value="1"/>
</dbReference>
<proteinExistence type="predicted"/>
<dbReference type="EMBL" id="UOFD01000064">
    <property type="protein sequence ID" value="VAW53593.1"/>
    <property type="molecule type" value="Genomic_DNA"/>
</dbReference>
<reference evidence="1" key="1">
    <citation type="submission" date="2018-06" db="EMBL/GenBank/DDBJ databases">
        <authorList>
            <person name="Zhirakovskaya E."/>
        </authorList>
    </citation>
    <scope>NUCLEOTIDE SEQUENCE</scope>
</reference>
<accession>A0A3B0WML2</accession>